<feature type="compositionally biased region" description="Polar residues" evidence="1">
    <location>
        <begin position="1369"/>
        <end position="1417"/>
    </location>
</feature>
<organism evidence="2 4">
    <name type="scientific">Aplysia californica</name>
    <name type="common">California sea hare</name>
    <dbReference type="NCBI Taxonomy" id="6500"/>
    <lineage>
        <taxon>Eukaryota</taxon>
        <taxon>Metazoa</taxon>
        <taxon>Spiralia</taxon>
        <taxon>Lophotrochozoa</taxon>
        <taxon>Mollusca</taxon>
        <taxon>Gastropoda</taxon>
        <taxon>Heterobranchia</taxon>
        <taxon>Euthyneura</taxon>
        <taxon>Tectipleura</taxon>
        <taxon>Aplysiida</taxon>
        <taxon>Aplysioidea</taxon>
        <taxon>Aplysiidae</taxon>
        <taxon>Aplysia</taxon>
    </lineage>
</organism>
<dbReference type="RefSeq" id="XP_035827696.1">
    <property type="nucleotide sequence ID" value="XM_035971803.1"/>
</dbReference>
<evidence type="ECO:0000313" key="4">
    <source>
        <dbReference type="RefSeq" id="XP_005090617.1"/>
    </source>
</evidence>
<feature type="compositionally biased region" description="Basic and acidic residues" evidence="1">
    <location>
        <begin position="536"/>
        <end position="551"/>
    </location>
</feature>
<feature type="region of interest" description="Disordered" evidence="1">
    <location>
        <begin position="384"/>
        <end position="421"/>
    </location>
</feature>
<feature type="compositionally biased region" description="Polar residues" evidence="1">
    <location>
        <begin position="750"/>
        <end position="770"/>
    </location>
</feature>
<dbReference type="RefSeq" id="XP_035827693.1">
    <property type="nucleotide sequence ID" value="XM_035971800.1"/>
</dbReference>
<feature type="compositionally biased region" description="Basic and acidic residues" evidence="1">
    <location>
        <begin position="503"/>
        <end position="515"/>
    </location>
</feature>
<feature type="region of interest" description="Disordered" evidence="1">
    <location>
        <begin position="866"/>
        <end position="887"/>
    </location>
</feature>
<feature type="compositionally biased region" description="Polar residues" evidence="1">
    <location>
        <begin position="1632"/>
        <end position="1657"/>
    </location>
</feature>
<proteinExistence type="predicted"/>
<protein>
    <submittedName>
        <fullName evidence="3 4">Uncharacterized protein LOC101845819 isoform X1</fullName>
    </submittedName>
</protein>
<feature type="compositionally biased region" description="Basic and acidic residues" evidence="1">
    <location>
        <begin position="719"/>
        <end position="730"/>
    </location>
</feature>
<feature type="compositionally biased region" description="Acidic residues" evidence="1">
    <location>
        <begin position="447"/>
        <end position="463"/>
    </location>
</feature>
<feature type="region of interest" description="Disordered" evidence="1">
    <location>
        <begin position="1632"/>
        <end position="1685"/>
    </location>
</feature>
<feature type="compositionally biased region" description="Basic and acidic residues" evidence="1">
    <location>
        <begin position="1458"/>
        <end position="1469"/>
    </location>
</feature>
<gene>
    <name evidence="3 4 5 6" type="primary">LOC101845819</name>
</gene>
<feature type="region of interest" description="Disordered" evidence="1">
    <location>
        <begin position="694"/>
        <end position="792"/>
    </location>
</feature>
<dbReference type="Proteomes" id="UP000694888">
    <property type="component" value="Unplaced"/>
</dbReference>
<name>A0ABM0JCM4_APLCA</name>
<feature type="compositionally biased region" description="Basic and acidic residues" evidence="1">
    <location>
        <begin position="596"/>
        <end position="641"/>
    </location>
</feature>
<feature type="region of interest" description="Disordered" evidence="1">
    <location>
        <begin position="445"/>
        <end position="581"/>
    </location>
</feature>
<feature type="region of interest" description="Disordered" evidence="1">
    <location>
        <begin position="1344"/>
        <end position="1473"/>
    </location>
</feature>
<dbReference type="GeneID" id="101845819"/>
<reference evidence="3 4" key="1">
    <citation type="submission" date="2025-05" db="UniProtKB">
        <authorList>
            <consortium name="RefSeq"/>
        </authorList>
    </citation>
    <scope>IDENTIFICATION</scope>
</reference>
<feature type="compositionally biased region" description="Polar residues" evidence="1">
    <location>
        <begin position="491"/>
        <end position="501"/>
    </location>
</feature>
<feature type="compositionally biased region" description="Basic and acidic residues" evidence="1">
    <location>
        <begin position="657"/>
        <end position="678"/>
    </location>
</feature>
<feature type="compositionally biased region" description="Basic and acidic residues" evidence="1">
    <location>
        <begin position="479"/>
        <end position="490"/>
    </location>
</feature>
<evidence type="ECO:0000313" key="2">
    <source>
        <dbReference type="Proteomes" id="UP000694888"/>
    </source>
</evidence>
<sequence>MDKNSATMRTNIMGVHNATGLSNTESLSPPVRGDMFGYADQDSPIDHHYNAINKKRATIHGSLNNSPLISRHREREYQISATHSNSSSDTKMGKNLLAFAYRMANPDADDVQDKVSSLTPSPEKRRRLDIVGSSGKTEPQDSIKGSLRKAGKTALKKVVNAGSKKQKGITGENSDTQGSYNNKAKEVSVYKLPGDKSKSAPHLNNRLKMSSAITTEKEKMYNKTTGTAFTEGSFDQSQLDHESTYTNGFDQSKNMVLPAASVMSTSCSICGRKAQSGVGGICKGCWAQFQEKGVRIGNLEEFKQFTKTVKDQVSRIVAVEPSGAVGKDYYSQAGNQPLLDSVRRLVPKIFENNEENCSQQPPSEAGQNKQEMKTLGYYTEKSQNLENSAPENPLDKVSVSSEEKQDEGAQAPAVNSQYWNENPVEPTTAEDIAAVTNTSSVKFGAFNDDDASPPNVPEEEEDLFSGGPCEGGVCIMPSRKKEESSEDKKVTTSPTENSTEASDLWKIDMDDRSSDKPTMFSKSKTFAYPDKSNAVDNKERGRDIIEKDEAKQASNVDLKGGSVKTPARTEQDTAKMKVTRAKTEWSMKRLWNKNKESVQEENFKGVEGTRQEQRKAVKQVEHNTQKPKNISEVEPNKENSKLSRKAMSRITISSQKLAKERALQREKNMRGENLDNSKVRYQPMTIKESKDLALNKEKMEEKKKMGIFRSNTSLRTKSFRKESSKSKDGLNSRGKTNSLLSRRKNDSKQTFRNSLSNKGTVSSKGNTLTRMQGMKMNGSSSEEEDEEDDISEKPEVPLYAPTVMVPGQKGGLKGSVGAQSGTWSSTNIVKAAPAAITADDPITERLQKYGLVGDDGKSFLNKYKYGEQEPEQKTQQETSDEVDKSKESAYFEQPAFTGAVELALTSLVNDTHYLPPSVLRQSDANTLDQYFEGIQPESENWKEPVQNSVTNFFGENESSIYHGEPKPIAGFKETGIDSTEYIYTLNQVNGTKENKSLASQLFQGMTERSQPDTTVASALSRDLALGSGESPTTIRRHLMYCENDGESGGLYHIAKRFTATTKFQPFYEMPVNTYKGLTMSGDLSSRSNIKSEVLDDLSYTGALFNSRESSIDRTNDSEILSKVSSSLGSSRLYFESESGSVSTSENTDSSDVYTGEIFHLSGSSFGTTESDVMKTSVSDITETTSEELDNAVQAVTSGAVTEAIKDGSTNNSTKQNRLYRRHKAKPPIDLIIERSLDSAGEFFSKALVSFARHPFNFSNNSSNWLDDTHGAFAICDDNFSQDQMTFADELCTDCEGYTDYQPGEAPKAWTPVVKVEESPKMIDFSKYDQEEVVKVPKETPVSTDPWYAGTENDFHGPVNVTWDGREWPSHTSSTGNPNASTSYHNDNDYTGSSSICPQPRNYNANSSKYQDANNNYPNYVFYDEGEKNSKEPPPPPPRGNDADYAPSLYARCPGGEASKSRASSEEKQRKPVAQTMSYYFDLESNSDDTDMPEYAGMETTKKEEKKVDKAPRAPLFTKVGSITVRNNVENDFDYAENVNRDLADDSGAWGATGFADTAIHGHAADGMPHAFPQETSHSLHCDMGSSKLFKEVRQATSHRSASATRRTPGQHDDLQDGFGRRPEILQKWQDTRSLVKQGSSTVSSDQKSTHANMTSNKGGPRELRHENIANTSTPGDPITTGGRSENGTLWNTVTWLPRKVGSVFRGIF</sequence>
<feature type="compositionally biased region" description="Polar residues" evidence="1">
    <location>
        <begin position="1594"/>
        <end position="1607"/>
    </location>
</feature>
<evidence type="ECO:0000313" key="6">
    <source>
        <dbReference type="RefSeq" id="XP_035827696.1"/>
    </source>
</evidence>
<feature type="compositionally biased region" description="Basic and acidic residues" evidence="1">
    <location>
        <begin position="694"/>
        <end position="704"/>
    </location>
</feature>
<feature type="region of interest" description="Disordered" evidence="1">
    <location>
        <begin position="1593"/>
        <end position="1619"/>
    </location>
</feature>
<feature type="compositionally biased region" description="Basic and acidic residues" evidence="1">
    <location>
        <begin position="567"/>
        <end position="581"/>
    </location>
</feature>
<feature type="region of interest" description="Disordered" evidence="1">
    <location>
        <begin position="596"/>
        <end position="682"/>
    </location>
</feature>
<feature type="compositionally biased region" description="Acidic residues" evidence="1">
    <location>
        <begin position="781"/>
        <end position="790"/>
    </location>
</feature>
<feature type="region of interest" description="Disordered" evidence="1">
    <location>
        <begin position="109"/>
        <end position="149"/>
    </location>
</feature>
<accession>A0ABM0JCM4</accession>
<evidence type="ECO:0000313" key="5">
    <source>
        <dbReference type="RefSeq" id="XP_035827693.1"/>
    </source>
</evidence>
<feature type="compositionally biased region" description="Basic and acidic residues" evidence="1">
    <location>
        <begin position="1609"/>
        <end position="1619"/>
    </location>
</feature>
<evidence type="ECO:0000256" key="1">
    <source>
        <dbReference type="SAM" id="MobiDB-lite"/>
    </source>
</evidence>
<keyword evidence="2" id="KW-1185">Reference proteome</keyword>
<dbReference type="RefSeq" id="XP_005090616.1">
    <property type="nucleotide sequence ID" value="XM_005090559.2"/>
</dbReference>
<dbReference type="RefSeq" id="XP_005090617.1">
    <property type="nucleotide sequence ID" value="XM_005090560.3"/>
</dbReference>
<evidence type="ECO:0000313" key="3">
    <source>
        <dbReference type="RefSeq" id="XP_005090616.1"/>
    </source>
</evidence>